<dbReference type="Proteomes" id="UP000253318">
    <property type="component" value="Unassembled WGS sequence"/>
</dbReference>
<dbReference type="InterPro" id="IPR052509">
    <property type="entry name" value="Metal_resp_DNA-bind_regulator"/>
</dbReference>
<dbReference type="AlphaFoldDB" id="A0A368T9L5"/>
<reference evidence="2 3" key="1">
    <citation type="submission" date="2018-04" db="EMBL/GenBank/DDBJ databases">
        <title>Novel actinobacteria from marine sediment.</title>
        <authorList>
            <person name="Ng Z.Y."/>
            <person name="Tan G.Y.A."/>
        </authorList>
    </citation>
    <scope>NUCLEOTIDE SEQUENCE [LARGE SCALE GENOMIC DNA]</scope>
    <source>
        <strain evidence="2 3">TPS81</strain>
    </source>
</reference>
<sequence length="201" mass="21780">MSATRLLVLGVVRMHGRAHGYRVGRELLSWGTEQWANVKWGSIYHALKQLTKEGKLSATAEPGDSAPARTVYELTEDGEAEFMRLLRDALGSADHRPDVLGAGLTLLPALTRREAVRLLRRRLAELEAALDRLSALLERPGLSGAPAHVRELHGLWVDTTQGGAAWTRRLIERLEAGTYVMAGEAGATFGAPAEVPDAGVD</sequence>
<dbReference type="EMBL" id="QEIN01000022">
    <property type="protein sequence ID" value="RCV61328.1"/>
    <property type="molecule type" value="Genomic_DNA"/>
</dbReference>
<dbReference type="Gene3D" id="1.10.10.10">
    <property type="entry name" value="Winged helix-like DNA-binding domain superfamily/Winged helix DNA-binding domain"/>
    <property type="match status" value="1"/>
</dbReference>
<organism evidence="2 3">
    <name type="scientific">Marinitenerispora sediminis</name>
    <dbReference type="NCBI Taxonomy" id="1931232"/>
    <lineage>
        <taxon>Bacteria</taxon>
        <taxon>Bacillati</taxon>
        <taxon>Actinomycetota</taxon>
        <taxon>Actinomycetes</taxon>
        <taxon>Streptosporangiales</taxon>
        <taxon>Nocardiopsidaceae</taxon>
        <taxon>Marinitenerispora</taxon>
    </lineage>
</organism>
<evidence type="ECO:0000259" key="1">
    <source>
        <dbReference type="Pfam" id="PF03551"/>
    </source>
</evidence>
<dbReference type="InterPro" id="IPR005149">
    <property type="entry name" value="Tscrpt_reg_PadR_N"/>
</dbReference>
<dbReference type="OrthoDB" id="8443918at2"/>
<dbReference type="RefSeq" id="WP_114397114.1">
    <property type="nucleotide sequence ID" value="NZ_QEIM01000027.1"/>
</dbReference>
<evidence type="ECO:0000313" key="2">
    <source>
        <dbReference type="EMBL" id="RCV61328.1"/>
    </source>
</evidence>
<protein>
    <submittedName>
        <fullName evidence="2">Transcriptional regulator</fullName>
    </submittedName>
</protein>
<keyword evidence="3" id="KW-1185">Reference proteome</keyword>
<accession>A0A368T9L5</accession>
<evidence type="ECO:0000313" key="3">
    <source>
        <dbReference type="Proteomes" id="UP000253318"/>
    </source>
</evidence>
<feature type="domain" description="Transcription regulator PadR N-terminal" evidence="1">
    <location>
        <begin position="8"/>
        <end position="82"/>
    </location>
</feature>
<dbReference type="InterPro" id="IPR036390">
    <property type="entry name" value="WH_DNA-bd_sf"/>
</dbReference>
<dbReference type="Pfam" id="PF03551">
    <property type="entry name" value="PadR"/>
    <property type="match status" value="1"/>
</dbReference>
<dbReference type="SUPFAM" id="SSF46785">
    <property type="entry name" value="Winged helix' DNA-binding domain"/>
    <property type="match status" value="1"/>
</dbReference>
<name>A0A368T9L5_9ACTN</name>
<dbReference type="PANTHER" id="PTHR33169">
    <property type="entry name" value="PADR-FAMILY TRANSCRIPTIONAL REGULATOR"/>
    <property type="match status" value="1"/>
</dbReference>
<dbReference type="PANTHER" id="PTHR33169:SF14">
    <property type="entry name" value="TRANSCRIPTIONAL REGULATOR RV3488"/>
    <property type="match status" value="1"/>
</dbReference>
<dbReference type="InterPro" id="IPR036388">
    <property type="entry name" value="WH-like_DNA-bd_sf"/>
</dbReference>
<comment type="caution">
    <text evidence="2">The sequence shown here is derived from an EMBL/GenBank/DDBJ whole genome shotgun (WGS) entry which is preliminary data.</text>
</comment>
<gene>
    <name evidence="2" type="ORF">DEF24_04635</name>
</gene>
<proteinExistence type="predicted"/>